<dbReference type="Proteomes" id="UP000831701">
    <property type="component" value="Chromosome 1"/>
</dbReference>
<protein>
    <submittedName>
        <fullName evidence="1">Uncharacterized protein</fullName>
    </submittedName>
</protein>
<evidence type="ECO:0000313" key="2">
    <source>
        <dbReference type="Proteomes" id="UP000831701"/>
    </source>
</evidence>
<name>A0ACB8XDV8_9TELE</name>
<dbReference type="EMBL" id="CM041531">
    <property type="protein sequence ID" value="KAI3377908.1"/>
    <property type="molecule type" value="Genomic_DNA"/>
</dbReference>
<organism evidence="1 2">
    <name type="scientific">Scortum barcoo</name>
    <name type="common">barcoo grunter</name>
    <dbReference type="NCBI Taxonomy" id="214431"/>
    <lineage>
        <taxon>Eukaryota</taxon>
        <taxon>Metazoa</taxon>
        <taxon>Chordata</taxon>
        <taxon>Craniata</taxon>
        <taxon>Vertebrata</taxon>
        <taxon>Euteleostomi</taxon>
        <taxon>Actinopterygii</taxon>
        <taxon>Neopterygii</taxon>
        <taxon>Teleostei</taxon>
        <taxon>Neoteleostei</taxon>
        <taxon>Acanthomorphata</taxon>
        <taxon>Eupercaria</taxon>
        <taxon>Centrarchiformes</taxon>
        <taxon>Terapontoidei</taxon>
        <taxon>Terapontidae</taxon>
        <taxon>Scortum</taxon>
    </lineage>
</organism>
<feature type="non-terminal residue" evidence="1">
    <location>
        <position position="1"/>
    </location>
</feature>
<sequence length="1837" mass="207376">DPPASDMARLVLPVFLVLCLSSLHFSSGRPSRTRKAVSPRQSGGNCADAPAEDDVKSQLERLWQEVNSLKELQALQTVCLRGIKAHRKCYLTIEEPKHYHEANEDCIAQGGTLATPRDMMENNELRDYAKRSAPGSKDFWIGVADIVKEGQYVDVNSMPVSYFNWDRSKKQPTGTKRESCVALSVVAQGKWYDEVHPVSTDHPCMHMAARLEFAKMHLKDSQTMRNRILWSDETKIELFGVNARRHVWRKPGTAHHQANTIPTVQAWKTAQSVPNLKHGQTPTTQVIWRSTGSPGTRSGVPSAVRRDSIETKLSLTTRAPTPGACGLDLKTLTDYKKKIISAEVISASLPDELNTFYACFESTSPAVEVQKAQEDHCPPVIFQGRRQLKMPSPSSLHTALSHLDQRDTYVKMLFIDYSSAFNTIVPSKLVTKLRDLGLNSALCDWILNLPDGQTPGCSGRLNMDSKDPLQLLQVHHREYPDWLHHRLIQNAAEEPRVLCIIQDTTSAKTVNERLTLNLPASTTLSKLYKDVAHKAGYVNGTFELAWGNTADMAPLDHSSEMALSDSGFEPGGKRNFLQITDKDGEQPQITSDESGTADSSGLDDSSQERFIGPLPRDSTAGCSGDYSSPSYSYSSILNKSETGYVGLVNQAMTCYLNSLLQTLFMTPEFRNALYNWEFEESEEDPVTSIPYQLQRLFVLLQTSKKRAIETTDVTRSFGWDSSEAWQQHDVQELCRVMFDALEQKWKQTEQADLINQLYQGKLKDYVRCLECGYESWRIDTYLDIPLVIRPFGASQAYGSVEEALQAFIQPETLDGPNQYFCERCKKKCDARKGLRFLHFPYLLTLQLKRFDFDYTTMHRIKLNDRMTFPEELDMSPFIDVEDEKSPQTESCTDSGAENEGSCHSDQMSNDFSTDDCVDEGICLDSTGSTERVLKPKSLLTFELFSVMVHSGSAAGGHYYACIKSFSDGQWYSFNDQHVSKITQDDIRKTYGGSSGSRGYYSSAFASSTNAYMLIYRLKDPSRNAKYLAAEDFPEHIKTLVQKEKESEEQEKRQREIERNTCKIKLFCMHPVKMMMESKLEVHKDKTLREATEMAYKLMELEGAVSLDCCRLVKYDEFHEYLERSYEGEEDTPMGLLLGGVKSSYMFDLLLETRKPEQVFQPYKPGEVMVKVHVVDLKTETIASPISVRAYLNQTITEFKQLIAQATGLSAENMRVVLERCYNDLRLLYVPNKTLKAEGFFRSNKVFVESSESTDHQVAFTDSLLWKLLDRHGNTIRLLVLLPEQSPGTLANRTLCQKVGGDSDETFEGSKGNRKSVEAILEESTEKLKNLSLQQQQQGSSTSDSQKSSDASDFEHIESPTQEADSNSSLCVAADNRELENRIRAVAGGSSGASSDPENHFACEERSDSEVNNDRSTSSVDSDILSSSHSSDTLCNADSGPIQLANGLDSHSITSSRRSKAHEGKKETWDTAEEDSGTDSEYDDNGKSKAEAQYLYFRAEPCSQDDSTWDSQKCLVVHVDKRITLAAFKQNLEPYVGVTSTQFKVFRVYANNQEFESVRLNETLSSFSDDNKITIRLGRALKKGEYRVKVYQLLVNEAEPCKFLVDTVFAKGMTVRQSKEELLPQLKEQCKLDLSIDRVRLRKKTWKNPGTVFLDYHVYEEDISISSNWEVFLEVLNEPEKMKSMSQLAVLTRRWSPSTMKLGPFQEVILESSSVEELKEKLSEISDIPLENLEFAKGRGTFPCDISVLEIHQDLDWNPKVSTLNVWPLYICDDGAVVFYRHSAEEPMELSEDERNELMKKESSRLLKTGHRVSYSPRKEKALKIYLDGGPAKDPGQD</sequence>
<comment type="caution">
    <text evidence="1">The sequence shown here is derived from an EMBL/GenBank/DDBJ whole genome shotgun (WGS) entry which is preliminary data.</text>
</comment>
<evidence type="ECO:0000313" key="1">
    <source>
        <dbReference type="EMBL" id="KAI3377908.1"/>
    </source>
</evidence>
<keyword evidence="2" id="KW-1185">Reference proteome</keyword>
<reference evidence="1" key="1">
    <citation type="submission" date="2022-04" db="EMBL/GenBank/DDBJ databases">
        <title>Jade perch genome.</title>
        <authorList>
            <person name="Chao B."/>
        </authorList>
    </citation>
    <scope>NUCLEOTIDE SEQUENCE</scope>
    <source>
        <strain evidence="1">CB-2022</strain>
    </source>
</reference>
<proteinExistence type="predicted"/>
<gene>
    <name evidence="1" type="ORF">L3Q82_009042</name>
</gene>
<accession>A0ACB8XDV8</accession>